<dbReference type="PROSITE" id="PS50199">
    <property type="entry name" value="ZF_RANBP2_2"/>
    <property type="match status" value="1"/>
</dbReference>
<keyword evidence="5" id="KW-0472">Membrane</keyword>
<dbReference type="RefSeq" id="NP_001323512.1">
    <property type="nucleotide sequence ID" value="NM_001335574.1"/>
</dbReference>
<dbReference type="PANTHER" id="PTHR23111:SF71">
    <property type="entry name" value="RANBP2-TYPE DOMAIN-CONTAINING PROTEIN"/>
    <property type="match status" value="1"/>
</dbReference>
<reference evidence="8 9" key="1">
    <citation type="journal article" date="1999" name="Nature">
        <title>Sequence and analysis of chromosome 2 of the plant Arabidopsis thaliana.</title>
        <authorList>
            <person name="Lin X."/>
            <person name="Kaul S."/>
            <person name="Rounsley S."/>
            <person name="Shea T.P."/>
            <person name="Benito M.I."/>
            <person name="Town C.D."/>
            <person name="Fujii C.Y."/>
            <person name="Mason T."/>
            <person name="Bowman C.L."/>
            <person name="Barnstead M."/>
            <person name="Feldblyum T.V."/>
            <person name="Buell C.R."/>
            <person name="Ketchum K.A."/>
            <person name="Lee J."/>
            <person name="Ronning C.M."/>
            <person name="Koo H.L."/>
            <person name="Moffat K.S."/>
            <person name="Cronin L.A."/>
            <person name="Shen M."/>
            <person name="Pai G."/>
            <person name="Van Aken S."/>
            <person name="Umayam L."/>
            <person name="Tallon L.J."/>
            <person name="Gill J.E."/>
            <person name="Adams M.D."/>
            <person name="Carrera A.J."/>
            <person name="Creasy T.H."/>
            <person name="Goodman H.M."/>
            <person name="Somerville C.R."/>
            <person name="Copenhaver G.P."/>
            <person name="Preuss D."/>
            <person name="Nierman W.C."/>
            <person name="White O."/>
            <person name="Eisen J.A."/>
            <person name="Salzberg S.L."/>
            <person name="Fraser C.M."/>
            <person name="Venter J.C."/>
        </authorList>
    </citation>
    <scope>NUCLEOTIDE SEQUENCE [LARGE SCALE GENOMIC DNA]</scope>
    <source>
        <strain evidence="9">cv. Columbia</strain>
    </source>
</reference>
<gene>
    <name evidence="10" type="primary">SRP1</name>
    <name evidence="7 8" type="ordered locus">At2g17975</name>
    <name evidence="8" type="ORF">T27K22.20</name>
</gene>
<accession>A0A1P8AXB9</accession>
<dbReference type="GeneID" id="816309"/>
<dbReference type="AlphaFoldDB" id="A0A1P8AXB9"/>
<evidence type="ECO:0000256" key="1">
    <source>
        <dbReference type="ARBA" id="ARBA00022723"/>
    </source>
</evidence>
<name>A0A1P8AXB9_ARATH</name>
<evidence type="ECO:0007829" key="11">
    <source>
        <dbReference type="PeptideAtlas" id="A0A1P8AXB9"/>
    </source>
</evidence>
<dbReference type="GO" id="GO:0009737">
    <property type="term" value="P:response to abscisic acid"/>
    <property type="evidence" value="ECO:0000315"/>
    <property type="project" value="TAIR"/>
</dbReference>
<dbReference type="SUPFAM" id="SSF90209">
    <property type="entry name" value="Ran binding protein zinc finger-like"/>
    <property type="match status" value="2"/>
</dbReference>
<dbReference type="PROSITE" id="PS01358">
    <property type="entry name" value="ZF_RANBP2_1"/>
    <property type="match status" value="1"/>
</dbReference>
<evidence type="ECO:0000256" key="5">
    <source>
        <dbReference type="SAM" id="Phobius"/>
    </source>
</evidence>
<dbReference type="GO" id="GO:0003723">
    <property type="term" value="F:RNA binding"/>
    <property type="evidence" value="ECO:0000353"/>
    <property type="project" value="TAIR"/>
</dbReference>
<feature type="domain" description="RanBP2-type" evidence="6">
    <location>
        <begin position="198"/>
        <end position="227"/>
    </location>
</feature>
<dbReference type="GO" id="GO:0008270">
    <property type="term" value="F:zinc ion binding"/>
    <property type="evidence" value="ECO:0007669"/>
    <property type="project" value="UniProtKB-KW"/>
</dbReference>
<evidence type="ECO:0000256" key="3">
    <source>
        <dbReference type="ARBA" id="ARBA00022833"/>
    </source>
</evidence>
<keyword evidence="9" id="KW-1185">Reference proteome</keyword>
<keyword evidence="1" id="KW-0479">Metal-binding</keyword>
<dbReference type="GO" id="GO:0005634">
    <property type="term" value="C:nucleus"/>
    <property type="evidence" value="ECO:0000314"/>
    <property type="project" value="TAIR"/>
</dbReference>
<dbReference type="InterPro" id="IPR036443">
    <property type="entry name" value="Znf_RanBP2_sf"/>
</dbReference>
<evidence type="ECO:0000259" key="6">
    <source>
        <dbReference type="PROSITE" id="PS50199"/>
    </source>
</evidence>
<proteinExistence type="evidence at protein level"/>
<dbReference type="Pfam" id="PF00641">
    <property type="entry name" value="Zn_ribbon_RanBP"/>
    <property type="match status" value="1"/>
</dbReference>
<feature type="transmembrane region" description="Helical" evidence="5">
    <location>
        <begin position="12"/>
        <end position="37"/>
    </location>
</feature>
<evidence type="ECO:0000256" key="4">
    <source>
        <dbReference type="PROSITE-ProRule" id="PRU00322"/>
    </source>
</evidence>
<dbReference type="Proteomes" id="UP000006548">
    <property type="component" value="Chromosome 2"/>
</dbReference>
<dbReference type="PANTHER" id="PTHR23111">
    <property type="entry name" value="ZINC FINGER PROTEIN"/>
    <property type="match status" value="1"/>
</dbReference>
<evidence type="ECO:0000313" key="7">
    <source>
        <dbReference type="Araport" id="AT2G17975"/>
    </source>
</evidence>
<protein>
    <submittedName>
        <fullName evidence="8">Zinc finger (Ran-binding) family protein</fullName>
    </submittedName>
</protein>
<evidence type="ECO:0000313" key="10">
    <source>
        <dbReference type="TAIR" id="AT2G17975"/>
    </source>
</evidence>
<evidence type="ECO:0000313" key="9">
    <source>
        <dbReference type="Proteomes" id="UP000006548"/>
    </source>
</evidence>
<keyword evidence="3" id="KW-0862">Zinc</keyword>
<dbReference type="ProteomicsDB" id="207626"/>
<organism evidence="8 9">
    <name type="scientific">Arabidopsis thaliana</name>
    <name type="common">Mouse-ear cress</name>
    <dbReference type="NCBI Taxonomy" id="3702"/>
    <lineage>
        <taxon>Eukaryota</taxon>
        <taxon>Viridiplantae</taxon>
        <taxon>Streptophyta</taxon>
        <taxon>Embryophyta</taxon>
        <taxon>Tracheophyta</taxon>
        <taxon>Spermatophyta</taxon>
        <taxon>Magnoliopsida</taxon>
        <taxon>eudicotyledons</taxon>
        <taxon>Gunneridae</taxon>
        <taxon>Pentapetalae</taxon>
        <taxon>rosids</taxon>
        <taxon>malvids</taxon>
        <taxon>Brassicales</taxon>
        <taxon>Brassicaceae</taxon>
        <taxon>Camelineae</taxon>
        <taxon>Arabidopsis</taxon>
    </lineage>
</organism>
<dbReference type="TAIR" id="AT2G17975">
    <property type="gene designation" value="SRP1"/>
</dbReference>
<evidence type="ECO:0000256" key="2">
    <source>
        <dbReference type="ARBA" id="ARBA00022771"/>
    </source>
</evidence>
<dbReference type="EMBL" id="CP002685">
    <property type="protein sequence ID" value="ANM61285.1"/>
    <property type="molecule type" value="Genomic_DNA"/>
</dbReference>
<dbReference type="KEGG" id="ath:AT2G17975"/>
<reference evidence="9" key="2">
    <citation type="journal article" date="2017" name="Plant J.">
        <title>Araport11: a complete reannotation of the Arabidopsis thaliana reference genome.</title>
        <authorList>
            <person name="Cheng C.Y."/>
            <person name="Krishnakumar V."/>
            <person name="Chan A.P."/>
            <person name="Thibaud-Nissen F."/>
            <person name="Schobel S."/>
            <person name="Town C.D."/>
        </authorList>
    </citation>
    <scope>GENOME REANNOTATION</scope>
    <source>
        <strain evidence="9">cv. Columbia</strain>
    </source>
</reference>
<keyword evidence="5" id="KW-0812">Transmembrane</keyword>
<keyword evidence="2 4" id="KW-0863">Zinc-finger</keyword>
<dbReference type="SMART" id="SM00547">
    <property type="entry name" value="ZnF_RBZ"/>
    <property type="match status" value="2"/>
</dbReference>
<dbReference type="ExpressionAtlas" id="A0A1P8AXB9">
    <property type="expression patterns" value="baseline and differential"/>
</dbReference>
<dbReference type="Gene3D" id="4.10.1060.10">
    <property type="entry name" value="Zinc finger, RanBP2-type"/>
    <property type="match status" value="2"/>
</dbReference>
<dbReference type="Araport" id="AT2G17975"/>
<dbReference type="GO" id="GO:0070935">
    <property type="term" value="P:3'-UTR-mediated mRNA stabilization"/>
    <property type="evidence" value="ECO:0000314"/>
    <property type="project" value="TAIR"/>
</dbReference>
<keyword evidence="11" id="KW-1267">Proteomics identification</keyword>
<sequence>MRLDHSVTDASSLVLSWIIILLQTLSGFLVSAIGSALCKKCGQSKEVAALSALAIPGASLQTHLHYFTRGPESHDQPGSLLAFSNATNQASVHKEWRSGDWICRCGFHNYSSRIQCKKCNEIAPLALGTKRLASEALAHEWDSKRLNQGYTSMQTQSAIYASFPGMSLGRVSNWQLPLPFLQQHSTPALLGMGVKQWRDGDWMCTNCKNHNYASRAECNRCKTTRDILDQDITPTEQS</sequence>
<dbReference type="InterPro" id="IPR001876">
    <property type="entry name" value="Znf_RanBP2"/>
</dbReference>
<evidence type="ECO:0000313" key="8">
    <source>
        <dbReference type="EMBL" id="ANM61285.1"/>
    </source>
</evidence>
<keyword evidence="5" id="KW-1133">Transmembrane helix</keyword>